<evidence type="ECO:0000313" key="5">
    <source>
        <dbReference type="Proteomes" id="UP000265000"/>
    </source>
</evidence>
<dbReference type="AlphaFoldDB" id="A0A3Q2PWA5"/>
<reference evidence="4" key="1">
    <citation type="submission" date="2025-08" db="UniProtKB">
        <authorList>
            <consortium name="Ensembl"/>
        </authorList>
    </citation>
    <scope>IDENTIFICATION</scope>
</reference>
<protein>
    <submittedName>
        <fullName evidence="4">Uncharacterized protein</fullName>
    </submittedName>
</protein>
<dbReference type="InterPro" id="IPR013055">
    <property type="entry name" value="Tachy_Neuro_lke_CS"/>
</dbReference>
<dbReference type="PROSITE" id="PS00267">
    <property type="entry name" value="TACHYKININ"/>
    <property type="match status" value="1"/>
</dbReference>
<reference evidence="4" key="2">
    <citation type="submission" date="2025-09" db="UniProtKB">
        <authorList>
            <consortium name="Ensembl"/>
        </authorList>
    </citation>
    <scope>IDENTIFICATION</scope>
</reference>
<dbReference type="GeneTree" id="ENSGT00940000176912"/>
<organism evidence="4 5">
    <name type="scientific">Fundulus heteroclitus</name>
    <name type="common">Killifish</name>
    <name type="synonym">Mummichog</name>
    <dbReference type="NCBI Taxonomy" id="8078"/>
    <lineage>
        <taxon>Eukaryota</taxon>
        <taxon>Metazoa</taxon>
        <taxon>Chordata</taxon>
        <taxon>Craniata</taxon>
        <taxon>Vertebrata</taxon>
        <taxon>Euteleostomi</taxon>
        <taxon>Actinopterygii</taxon>
        <taxon>Neopterygii</taxon>
        <taxon>Teleostei</taxon>
        <taxon>Neoteleostei</taxon>
        <taxon>Acanthomorphata</taxon>
        <taxon>Ovalentaria</taxon>
        <taxon>Atherinomorphae</taxon>
        <taxon>Cyprinodontiformes</taxon>
        <taxon>Fundulidae</taxon>
        <taxon>Fundulus</taxon>
    </lineage>
</organism>
<keyword evidence="3" id="KW-0732">Signal</keyword>
<comment type="similarity">
    <text evidence="1">Belongs to the tachykinin family.</text>
</comment>
<dbReference type="Ensembl" id="ENSFHET00000034021.1">
    <property type="protein sequence ID" value="ENSFHEP00000017544.1"/>
    <property type="gene ID" value="ENSFHEG00000019281.1"/>
</dbReference>
<keyword evidence="2" id="KW-0027">Amidation</keyword>
<evidence type="ECO:0000256" key="3">
    <source>
        <dbReference type="SAM" id="SignalP"/>
    </source>
</evidence>
<dbReference type="Proteomes" id="UP000265000">
    <property type="component" value="Unplaced"/>
</dbReference>
<feature type="signal peptide" evidence="3">
    <location>
        <begin position="1"/>
        <end position="22"/>
    </location>
</feature>
<evidence type="ECO:0000256" key="1">
    <source>
        <dbReference type="ARBA" id="ARBA00007518"/>
    </source>
</evidence>
<sequence>MENWKIQLVMMTFCVLVQTSQGSSSSTEEERRLSRHWQHQSVESAMTIPVESLMKRSKALRFYGLMGKREGKYCILVGNKGETFVGLMERSVTNEGEPLKTSKTIVQNIMAAFF</sequence>
<evidence type="ECO:0000313" key="4">
    <source>
        <dbReference type="Ensembl" id="ENSFHEP00000017544.1"/>
    </source>
</evidence>
<feature type="chain" id="PRO_5018528710" evidence="3">
    <location>
        <begin position="23"/>
        <end position="114"/>
    </location>
</feature>
<proteinExistence type="inferred from homology"/>
<keyword evidence="5" id="KW-1185">Reference proteome</keyword>
<name>A0A3Q2PWA5_FUNHE</name>
<accession>A0A3Q2PWA5</accession>
<evidence type="ECO:0000256" key="2">
    <source>
        <dbReference type="ARBA" id="ARBA00022815"/>
    </source>
</evidence>